<dbReference type="InterPro" id="IPR001304">
    <property type="entry name" value="C-type_lectin-like"/>
</dbReference>
<accession>A0A8S1IVX0</accession>
<dbReference type="CDD" id="cd18773">
    <property type="entry name" value="PDC1_HK_sensor"/>
    <property type="match status" value="1"/>
</dbReference>
<dbReference type="InterPro" id="IPR016186">
    <property type="entry name" value="C-type_lectin-like/link_sf"/>
</dbReference>
<sequence length="724" mass="79513">MRRAWAQHAWAAALLLLLLPGAAQGDRLDDLIASVEDVVDEIAGQAEEAFKRRFPTVLACECSRHACDGEFDFSDTCHEELGDSELCGECAGQKLDFNNSFVLTPPGTDPLNMGADLKDAVCTYKVLDEVFQDVENDLGIRAWSYVASSSGIMRNWPGHAMERGEDVAKGEGEEELGNCQSYDPRVRPWYAAATSGPKDVVLVIDTSGSMNTIENGSKGFATRWVVARDALLKLLETFGISDYVNLVEFNDGVKSIIPGKLIQATEGNLEELKTELLGVRPTGATDFRLGLESAFNLLINATLRSFNNEELTSSNCQKVILFMTDGEDCTLSGKNCSMPIPANTTPVDAVLEFIEKKQQELEAVNSQRAHIFSFSFGSEADDEIPKEMACLNEGIWHRILAGEDPLVDMNAYTSYLASDRRGAKVIWSRVYDDAFGLGKVVTAARPIYAPETSVGEPGGLVGVVGHDVRLEDFQEASPDFLTTIKRFISRGIQCINIEFSGCQLQLLRGEEAQCPETFEEAACYFFEDTGDYYTAPKLPLLDFDAAETYCQERGGSLAEVDERLEEEFLAGLASNGGSWVGLTRKASGAWVWKNSGAQEPPDSVVWTFLNNLTDPERACATIDRRGVHSNVHPENCATKTRFICEFDGPDPPGECEGEEIIRVDKDYEYTVRPVSTCRPEEEALRDATVVSPGAEQLPDSRVICPITMNGSTTFDVRCCDDCQP</sequence>
<dbReference type="CDD" id="cd00037">
    <property type="entry name" value="CLECT"/>
    <property type="match status" value="1"/>
</dbReference>
<keyword evidence="1" id="KW-0732">Signal</keyword>
<dbReference type="PROSITE" id="PS50041">
    <property type="entry name" value="C_TYPE_LECTIN_2"/>
    <property type="match status" value="1"/>
</dbReference>
<dbReference type="SUPFAM" id="SSF56436">
    <property type="entry name" value="C-type lectin-like"/>
    <property type="match status" value="1"/>
</dbReference>
<evidence type="ECO:0008006" key="6">
    <source>
        <dbReference type="Google" id="ProtNLM"/>
    </source>
</evidence>
<dbReference type="GO" id="GO:0005245">
    <property type="term" value="F:voltage-gated calcium channel activity"/>
    <property type="evidence" value="ECO:0007669"/>
    <property type="project" value="TreeGrafter"/>
</dbReference>
<dbReference type="Gene3D" id="3.40.50.410">
    <property type="entry name" value="von Willebrand factor, type A domain"/>
    <property type="match status" value="1"/>
</dbReference>
<dbReference type="InterPro" id="IPR036465">
    <property type="entry name" value="vWFA_dom_sf"/>
</dbReference>
<feature type="signal peptide" evidence="1">
    <location>
        <begin position="1"/>
        <end position="25"/>
    </location>
</feature>
<evidence type="ECO:0000256" key="1">
    <source>
        <dbReference type="SAM" id="SignalP"/>
    </source>
</evidence>
<dbReference type="PANTHER" id="PTHR10166">
    <property type="entry name" value="VOLTAGE-DEPENDENT CALCIUM CHANNEL SUBUNIT ALPHA-2/DELTA-RELATED"/>
    <property type="match status" value="1"/>
</dbReference>
<dbReference type="Pfam" id="PF00059">
    <property type="entry name" value="Lectin_C"/>
    <property type="match status" value="1"/>
</dbReference>
<dbReference type="PROSITE" id="PS50234">
    <property type="entry name" value="VWFA"/>
    <property type="match status" value="1"/>
</dbReference>
<feature type="domain" description="C-type lectin" evidence="2">
    <location>
        <begin position="519"/>
        <end position="645"/>
    </location>
</feature>
<dbReference type="Pfam" id="PF13519">
    <property type="entry name" value="VWA_2"/>
    <property type="match status" value="1"/>
</dbReference>
<protein>
    <recommendedName>
        <fullName evidence="6">C-type lectin</fullName>
    </recommendedName>
</protein>
<feature type="domain" description="VWFA" evidence="3">
    <location>
        <begin position="199"/>
        <end position="416"/>
    </location>
</feature>
<evidence type="ECO:0000313" key="4">
    <source>
        <dbReference type="EMBL" id="CAD7699119.1"/>
    </source>
</evidence>
<dbReference type="InterPro" id="IPR051173">
    <property type="entry name" value="Ca_channel_alpha-2/delta"/>
</dbReference>
<evidence type="ECO:0000313" key="5">
    <source>
        <dbReference type="Proteomes" id="UP000708148"/>
    </source>
</evidence>
<dbReference type="AlphaFoldDB" id="A0A8S1IVX0"/>
<dbReference type="PANTHER" id="PTHR10166:SF37">
    <property type="entry name" value="STOLID, ISOFORM H"/>
    <property type="match status" value="1"/>
</dbReference>
<evidence type="ECO:0000259" key="2">
    <source>
        <dbReference type="PROSITE" id="PS50041"/>
    </source>
</evidence>
<reference evidence="4" key="1">
    <citation type="submission" date="2020-12" db="EMBL/GenBank/DDBJ databases">
        <authorList>
            <person name="Iha C."/>
        </authorList>
    </citation>
    <scope>NUCLEOTIDE SEQUENCE</scope>
</reference>
<dbReference type="Gene3D" id="3.10.100.10">
    <property type="entry name" value="Mannose-Binding Protein A, subunit A"/>
    <property type="match status" value="1"/>
</dbReference>
<keyword evidence="5" id="KW-1185">Reference proteome</keyword>
<dbReference type="SMART" id="SM00327">
    <property type="entry name" value="VWA"/>
    <property type="match status" value="1"/>
</dbReference>
<evidence type="ECO:0000259" key="3">
    <source>
        <dbReference type="PROSITE" id="PS50234"/>
    </source>
</evidence>
<dbReference type="OrthoDB" id="1922840at2759"/>
<gene>
    <name evidence="4" type="ORF">OSTQU699_LOCUS4478</name>
</gene>
<dbReference type="GO" id="GO:0005891">
    <property type="term" value="C:voltage-gated calcium channel complex"/>
    <property type="evidence" value="ECO:0007669"/>
    <property type="project" value="TreeGrafter"/>
</dbReference>
<organism evidence="4 5">
    <name type="scientific">Ostreobium quekettii</name>
    <dbReference type="NCBI Taxonomy" id="121088"/>
    <lineage>
        <taxon>Eukaryota</taxon>
        <taxon>Viridiplantae</taxon>
        <taxon>Chlorophyta</taxon>
        <taxon>core chlorophytes</taxon>
        <taxon>Ulvophyceae</taxon>
        <taxon>TCBD clade</taxon>
        <taxon>Bryopsidales</taxon>
        <taxon>Ostreobineae</taxon>
        <taxon>Ostreobiaceae</taxon>
        <taxon>Ostreobium</taxon>
    </lineage>
</organism>
<dbReference type="Proteomes" id="UP000708148">
    <property type="component" value="Unassembled WGS sequence"/>
</dbReference>
<feature type="chain" id="PRO_5035905567" description="C-type lectin" evidence="1">
    <location>
        <begin position="26"/>
        <end position="724"/>
    </location>
</feature>
<dbReference type="SUPFAM" id="SSF53300">
    <property type="entry name" value="vWA-like"/>
    <property type="match status" value="1"/>
</dbReference>
<name>A0A8S1IVX0_9CHLO</name>
<dbReference type="EMBL" id="CAJHUC010000955">
    <property type="protein sequence ID" value="CAD7699119.1"/>
    <property type="molecule type" value="Genomic_DNA"/>
</dbReference>
<comment type="caution">
    <text evidence="4">The sequence shown here is derived from an EMBL/GenBank/DDBJ whole genome shotgun (WGS) entry which is preliminary data.</text>
</comment>
<dbReference type="InterPro" id="IPR016187">
    <property type="entry name" value="CTDL_fold"/>
</dbReference>
<proteinExistence type="predicted"/>
<dbReference type="SMART" id="SM00034">
    <property type="entry name" value="CLECT"/>
    <property type="match status" value="1"/>
</dbReference>
<dbReference type="InterPro" id="IPR002035">
    <property type="entry name" value="VWF_A"/>
</dbReference>